<dbReference type="EMBL" id="LQPH01000045">
    <property type="protein sequence ID" value="ORW30732.1"/>
    <property type="molecule type" value="Genomic_DNA"/>
</dbReference>
<dbReference type="STRING" id="244292.ABW17_22380"/>
<organism evidence="1 2">
    <name type="scientific">Mycobacterium nebraskense</name>
    <dbReference type="NCBI Taxonomy" id="244292"/>
    <lineage>
        <taxon>Bacteria</taxon>
        <taxon>Bacillati</taxon>
        <taxon>Actinomycetota</taxon>
        <taxon>Actinomycetes</taxon>
        <taxon>Mycobacteriales</taxon>
        <taxon>Mycobacteriaceae</taxon>
        <taxon>Mycobacterium</taxon>
    </lineage>
</organism>
<evidence type="ECO:0000313" key="1">
    <source>
        <dbReference type="EMBL" id="ORW30732.1"/>
    </source>
</evidence>
<dbReference type="AlphaFoldDB" id="A0A0I9YA55"/>
<evidence type="ECO:0000313" key="2">
    <source>
        <dbReference type="Proteomes" id="UP000193781"/>
    </source>
</evidence>
<protein>
    <submittedName>
        <fullName evidence="1">Uncharacterized protein</fullName>
    </submittedName>
</protein>
<dbReference type="RefSeq" id="WP_047323683.1">
    <property type="nucleotide sequence ID" value="NZ_JACKSS010000026.1"/>
</dbReference>
<name>A0A0I9YA55_9MYCO</name>
<dbReference type="OrthoDB" id="4718200at2"/>
<gene>
    <name evidence="1" type="ORF">AWC17_26230</name>
</gene>
<reference evidence="1 2" key="1">
    <citation type="submission" date="2016-01" db="EMBL/GenBank/DDBJ databases">
        <title>The new phylogeny of the genus Mycobacterium.</title>
        <authorList>
            <person name="Tarcisio F."/>
            <person name="Conor M."/>
            <person name="Antonella G."/>
            <person name="Elisabetta G."/>
            <person name="Giulia F.S."/>
            <person name="Sara T."/>
            <person name="Anna F."/>
            <person name="Clotilde B."/>
            <person name="Roberto B."/>
            <person name="Veronica D.S."/>
            <person name="Fabio R."/>
            <person name="Monica P."/>
            <person name="Olivier J."/>
            <person name="Enrico T."/>
            <person name="Nicola S."/>
        </authorList>
    </citation>
    <scope>NUCLEOTIDE SEQUENCE [LARGE SCALE GENOMIC DNA]</scope>
    <source>
        <strain evidence="1 2">DSM 44803</strain>
    </source>
</reference>
<comment type="caution">
    <text evidence="1">The sequence shown here is derived from an EMBL/GenBank/DDBJ whole genome shotgun (WGS) entry which is preliminary data.</text>
</comment>
<proteinExistence type="predicted"/>
<dbReference type="Proteomes" id="UP000193781">
    <property type="component" value="Unassembled WGS sequence"/>
</dbReference>
<keyword evidence="2" id="KW-1185">Reference proteome</keyword>
<accession>A0A0I9YA55</accession>
<sequence length="132" mass="14830">MDTIVIATGMPFLLAFLDQHINEVVRLWESWVDSGELVPARYEHSQRDAVMRLRPAVLGAVEFVPNEPGGRLFQDRVLYTLPALVRADQSADLAPEHSHYWTLQMKGFAATPEPLAKGRTGLVLGHWELGRL</sequence>